<evidence type="ECO:0000313" key="10">
    <source>
        <dbReference type="Proteomes" id="UP000092683"/>
    </source>
</evidence>
<accession>A0A1B9DC65</accession>
<name>A0A1B9DC65_MYCMA</name>
<feature type="domain" description="PhoU" evidence="8">
    <location>
        <begin position="122"/>
        <end position="204"/>
    </location>
</feature>
<evidence type="ECO:0000259" key="8">
    <source>
        <dbReference type="Pfam" id="PF01895"/>
    </source>
</evidence>
<evidence type="ECO:0000256" key="1">
    <source>
        <dbReference type="ARBA" id="ARBA00004496"/>
    </source>
</evidence>
<evidence type="ECO:0000256" key="6">
    <source>
        <dbReference type="ARBA" id="ARBA00022592"/>
    </source>
</evidence>
<comment type="caution">
    <text evidence="9">The sequence shown here is derived from an EMBL/GenBank/DDBJ whole genome shotgun (WGS) entry which is preliminary data.</text>
</comment>
<dbReference type="EMBL" id="MBEE01000054">
    <property type="protein sequence ID" value="OCB59916.1"/>
    <property type="molecule type" value="Genomic_DNA"/>
</dbReference>
<comment type="similarity">
    <text evidence="2 7">Belongs to the PhoU family.</text>
</comment>
<comment type="subcellular location">
    <subcellularLocation>
        <location evidence="1 7">Cytoplasm</location>
    </subcellularLocation>
</comment>
<keyword evidence="4 7" id="KW-0813">Transport</keyword>
<keyword evidence="6 7" id="KW-0592">Phosphate transport</keyword>
<evidence type="ECO:0000256" key="3">
    <source>
        <dbReference type="ARBA" id="ARBA00011738"/>
    </source>
</evidence>
<dbReference type="Proteomes" id="UP000092683">
    <property type="component" value="Unassembled WGS sequence"/>
</dbReference>
<keyword evidence="5 7" id="KW-0963">Cytoplasm</keyword>
<dbReference type="Gene3D" id="1.20.58.220">
    <property type="entry name" value="Phosphate transport system protein phou homolog 2, domain 2"/>
    <property type="match status" value="1"/>
</dbReference>
<evidence type="ECO:0000313" key="9">
    <source>
        <dbReference type="EMBL" id="OCB59916.1"/>
    </source>
</evidence>
<dbReference type="GO" id="GO:0005737">
    <property type="term" value="C:cytoplasm"/>
    <property type="evidence" value="ECO:0007669"/>
    <property type="project" value="UniProtKB-SubCell"/>
</dbReference>
<dbReference type="RefSeq" id="WP_065440352.1">
    <property type="nucleotide sequence ID" value="NZ_MBEA01000134.1"/>
</dbReference>
<dbReference type="FunFam" id="1.20.58.220:FF:000004">
    <property type="entry name" value="Phosphate-specific transport system accessory protein PhoU"/>
    <property type="match status" value="1"/>
</dbReference>
<dbReference type="AlphaFoldDB" id="A0A1B9DC65"/>
<reference evidence="9 10" key="1">
    <citation type="submission" date="2016-06" db="EMBL/GenBank/DDBJ databases">
        <authorList>
            <person name="Kjaerup R.B."/>
            <person name="Dalgaard T.S."/>
            <person name="Juul-Madsen H.R."/>
        </authorList>
    </citation>
    <scope>NUCLEOTIDE SEQUENCE [LARGE SCALE GENOMIC DNA]</scope>
    <source>
        <strain evidence="9 10">E3012</strain>
    </source>
</reference>
<feature type="domain" description="PhoU" evidence="8">
    <location>
        <begin position="17"/>
        <end position="103"/>
    </location>
</feature>
<dbReference type="PANTHER" id="PTHR42930:SF3">
    <property type="entry name" value="PHOSPHATE-SPECIFIC TRANSPORT SYSTEM ACCESSORY PROTEIN PHOU"/>
    <property type="match status" value="1"/>
</dbReference>
<gene>
    <name evidence="9" type="ORF">A5677_14515</name>
</gene>
<dbReference type="InterPro" id="IPR028366">
    <property type="entry name" value="PhoU"/>
</dbReference>
<dbReference type="Pfam" id="PF01895">
    <property type="entry name" value="PhoU"/>
    <property type="match status" value="2"/>
</dbReference>
<evidence type="ECO:0000256" key="2">
    <source>
        <dbReference type="ARBA" id="ARBA00008107"/>
    </source>
</evidence>
<dbReference type="GO" id="GO:0045936">
    <property type="term" value="P:negative regulation of phosphate metabolic process"/>
    <property type="evidence" value="ECO:0007669"/>
    <property type="project" value="InterPro"/>
</dbReference>
<organism evidence="9 10">
    <name type="scientific">Mycobacterium malmoense</name>
    <dbReference type="NCBI Taxonomy" id="1780"/>
    <lineage>
        <taxon>Bacteria</taxon>
        <taxon>Bacillati</taxon>
        <taxon>Actinomycetota</taxon>
        <taxon>Actinomycetes</taxon>
        <taxon>Mycobacteriales</taxon>
        <taxon>Mycobacteriaceae</taxon>
        <taxon>Mycobacterium</taxon>
    </lineage>
</organism>
<sequence>MRSAYHHQLDELSVQLGEMCGMATDAMRRATDALLEADLDAAEQVIREHDRLVTMRGRAEREAFDLLALQQPVAGELRVVFSTIQLIADIERMGALAVHVAKIARREHPDRVLPDKVRASFADMARVAIALGDSARQVLISRDPQQAARLREQDDAMDELYRQLFSVLLDEGWTDNIPAAVDAALLGRFYERFADHAVEVGRRVIFIVSGDLPAPDEITTY</sequence>
<protein>
    <recommendedName>
        <fullName evidence="7">Phosphate-specific transport system accessory protein PhoU</fullName>
    </recommendedName>
</protein>
<comment type="function">
    <text evidence="7">Plays a role in the regulation of phosphate uptake.</text>
</comment>
<proteinExistence type="inferred from homology"/>
<dbReference type="SUPFAM" id="SSF109755">
    <property type="entry name" value="PhoU-like"/>
    <property type="match status" value="1"/>
</dbReference>
<evidence type="ECO:0000256" key="5">
    <source>
        <dbReference type="ARBA" id="ARBA00022490"/>
    </source>
</evidence>
<evidence type="ECO:0000256" key="7">
    <source>
        <dbReference type="PIRNR" id="PIRNR003107"/>
    </source>
</evidence>
<dbReference type="NCBIfam" id="TIGR02135">
    <property type="entry name" value="phoU_full"/>
    <property type="match status" value="1"/>
</dbReference>
<evidence type="ECO:0000256" key="4">
    <source>
        <dbReference type="ARBA" id="ARBA00022448"/>
    </source>
</evidence>
<dbReference type="GO" id="GO:0006817">
    <property type="term" value="P:phosphate ion transport"/>
    <property type="evidence" value="ECO:0007669"/>
    <property type="project" value="UniProtKB-KW"/>
</dbReference>
<dbReference type="InterPro" id="IPR026022">
    <property type="entry name" value="PhoU_dom"/>
</dbReference>
<dbReference type="OrthoDB" id="9814256at2"/>
<dbReference type="PIRSF" id="PIRSF003107">
    <property type="entry name" value="PhoU"/>
    <property type="match status" value="1"/>
</dbReference>
<dbReference type="InterPro" id="IPR038078">
    <property type="entry name" value="PhoU-like_sf"/>
</dbReference>
<dbReference type="PANTHER" id="PTHR42930">
    <property type="entry name" value="PHOSPHATE-SPECIFIC TRANSPORT SYSTEM ACCESSORY PROTEIN PHOU"/>
    <property type="match status" value="1"/>
</dbReference>
<comment type="subunit">
    <text evidence="3 7">Homodimer.</text>
</comment>
<dbReference type="GO" id="GO:0030643">
    <property type="term" value="P:intracellular phosphate ion homeostasis"/>
    <property type="evidence" value="ECO:0007669"/>
    <property type="project" value="InterPro"/>
</dbReference>